<evidence type="ECO:0000256" key="1">
    <source>
        <dbReference type="ARBA" id="ARBA00023015"/>
    </source>
</evidence>
<dbReference type="PANTHER" id="PTHR30055">
    <property type="entry name" value="HTH-TYPE TRANSCRIPTIONAL REGULATOR RUTR"/>
    <property type="match status" value="1"/>
</dbReference>
<name>A0AAX0IYT2_CORDP</name>
<accession>A0AAX0IYT2</accession>
<evidence type="ECO:0000259" key="5">
    <source>
        <dbReference type="PROSITE" id="PS50977"/>
    </source>
</evidence>
<dbReference type="EMBL" id="LJXR01000027">
    <property type="protein sequence ID" value="OKY20629.1"/>
    <property type="molecule type" value="Genomic_DNA"/>
</dbReference>
<dbReference type="PROSITE" id="PS50977">
    <property type="entry name" value="HTH_TETR_2"/>
    <property type="match status" value="1"/>
</dbReference>
<evidence type="ECO:0000256" key="4">
    <source>
        <dbReference type="PROSITE-ProRule" id="PRU00335"/>
    </source>
</evidence>
<evidence type="ECO:0000256" key="2">
    <source>
        <dbReference type="ARBA" id="ARBA00023125"/>
    </source>
</evidence>
<reference evidence="6 7" key="1">
    <citation type="submission" date="2015-09" db="EMBL/GenBank/DDBJ databases">
        <title>Genome sequencing of Corynebacterium diphtheriae Bv. Gravis strain DSM 44123.</title>
        <authorList>
            <person name="Sangal V."/>
            <person name="Burkovski A."/>
        </authorList>
    </citation>
    <scope>NUCLEOTIDE SEQUENCE [LARGE SCALE GENOMIC DNA]</scope>
    <source>
        <strain evidence="6 7">DSM 44123</strain>
    </source>
</reference>
<evidence type="ECO:0000313" key="6">
    <source>
        <dbReference type="EMBL" id="OKY20629.1"/>
    </source>
</evidence>
<gene>
    <name evidence="6" type="ORF">AOT42_07500</name>
</gene>
<dbReference type="AlphaFoldDB" id="A0AAX0IYT2"/>
<dbReference type="Proteomes" id="UP000186159">
    <property type="component" value="Unassembled WGS sequence"/>
</dbReference>
<evidence type="ECO:0000256" key="3">
    <source>
        <dbReference type="ARBA" id="ARBA00023163"/>
    </source>
</evidence>
<keyword evidence="3" id="KW-0804">Transcription</keyword>
<dbReference type="PANTHER" id="PTHR30055:SF238">
    <property type="entry name" value="MYCOFACTOCIN BIOSYNTHESIS TRANSCRIPTIONAL REGULATOR MFTR-RELATED"/>
    <property type="match status" value="1"/>
</dbReference>
<organism evidence="6 7">
    <name type="scientific">Corynebacterium diphtheriae bv. gravis</name>
    <dbReference type="NCBI Taxonomy" id="1720349"/>
    <lineage>
        <taxon>Bacteria</taxon>
        <taxon>Bacillati</taxon>
        <taxon>Actinomycetota</taxon>
        <taxon>Actinomycetes</taxon>
        <taxon>Mycobacteriales</taxon>
        <taxon>Corynebacteriaceae</taxon>
        <taxon>Corynebacterium</taxon>
    </lineage>
</organism>
<dbReference type="InterPro" id="IPR001647">
    <property type="entry name" value="HTH_TetR"/>
</dbReference>
<feature type="DNA-binding region" description="H-T-H motif" evidence="4">
    <location>
        <begin position="35"/>
        <end position="54"/>
    </location>
</feature>
<feature type="domain" description="HTH tetR-type" evidence="5">
    <location>
        <begin position="12"/>
        <end position="72"/>
    </location>
</feature>
<dbReference type="InterPro" id="IPR050109">
    <property type="entry name" value="HTH-type_TetR-like_transc_reg"/>
</dbReference>
<sequence length="201" mass="22258">MTMASLRETKKIATKKALAHATASLVVEAGLDAATVSAIAQRAGVSQRTFHNYFNSREEALVTFTFECITALIDDMTLLPDDWSLYRKTEAVVLKHLEKDEADPVSLYSISTLSEHLHAHATQAELAMMNENRHHINELVAKIFPDLDPFTLRVQLAIASAVASTALKAYFEQHGVNNFTNPEAAKKLVTTAFDQLRTMDV</sequence>
<keyword evidence="2 4" id="KW-0238">DNA-binding</keyword>
<proteinExistence type="predicted"/>
<dbReference type="Pfam" id="PF00440">
    <property type="entry name" value="TetR_N"/>
    <property type="match status" value="1"/>
</dbReference>
<dbReference type="GO" id="GO:0000976">
    <property type="term" value="F:transcription cis-regulatory region binding"/>
    <property type="evidence" value="ECO:0007669"/>
    <property type="project" value="TreeGrafter"/>
</dbReference>
<dbReference type="SUPFAM" id="SSF46689">
    <property type="entry name" value="Homeodomain-like"/>
    <property type="match status" value="1"/>
</dbReference>
<protein>
    <submittedName>
        <fullName evidence="6">TetR family transcriptional regulator</fullName>
    </submittedName>
</protein>
<dbReference type="InterPro" id="IPR009057">
    <property type="entry name" value="Homeodomain-like_sf"/>
</dbReference>
<dbReference type="Gene3D" id="1.10.357.10">
    <property type="entry name" value="Tetracycline Repressor, domain 2"/>
    <property type="match status" value="1"/>
</dbReference>
<dbReference type="GeneID" id="29422938"/>
<evidence type="ECO:0000313" key="7">
    <source>
        <dbReference type="Proteomes" id="UP000186159"/>
    </source>
</evidence>
<dbReference type="RefSeq" id="WP_014301635.1">
    <property type="nucleotide sequence ID" value="NZ_JADQVM010000001.1"/>
</dbReference>
<comment type="caution">
    <text evidence="6">The sequence shown here is derived from an EMBL/GenBank/DDBJ whole genome shotgun (WGS) entry which is preliminary data.</text>
</comment>
<dbReference type="GO" id="GO:0003700">
    <property type="term" value="F:DNA-binding transcription factor activity"/>
    <property type="evidence" value="ECO:0007669"/>
    <property type="project" value="TreeGrafter"/>
</dbReference>
<dbReference type="PRINTS" id="PR00455">
    <property type="entry name" value="HTHTETR"/>
</dbReference>
<keyword evidence="1" id="KW-0805">Transcription regulation</keyword>